<accession>A0ABY7THP7</accession>
<evidence type="ECO:0000313" key="3">
    <source>
        <dbReference type="EMBL" id="WCT71864.1"/>
    </source>
</evidence>
<dbReference type="RefSeq" id="WP_273685811.1">
    <property type="nucleotide sequence ID" value="NZ_CP117411.1"/>
</dbReference>
<gene>
    <name evidence="3" type="ORF">PQ455_09370</name>
</gene>
<feature type="compositionally biased region" description="Low complexity" evidence="2">
    <location>
        <begin position="263"/>
        <end position="275"/>
    </location>
</feature>
<feature type="region of interest" description="Disordered" evidence="2">
    <location>
        <begin position="263"/>
        <end position="282"/>
    </location>
</feature>
<keyword evidence="4" id="KW-1185">Reference proteome</keyword>
<dbReference type="EMBL" id="CP117411">
    <property type="protein sequence ID" value="WCT71864.1"/>
    <property type="molecule type" value="Genomic_DNA"/>
</dbReference>
<dbReference type="Proteomes" id="UP001220395">
    <property type="component" value="Chromosome"/>
</dbReference>
<sequence length="282" mass="29942">MNHLLIFGLGYSAQRIARAARGAGWSVIATRRHADANSIAFDDEADVRRAIARSSHILSSVPPDGARDPVLDRYGPELAAFRGWIGYLSSTGVYGDTGGAWVDESAALAGRRGGRIDADRAWGALPAARVFRLPGIYGPGRSVFDRLAEGRAHRIALPDQIFSRIHVDDIAGAVIAATAHGPPGIYNIADDRPAPQNDVVTYAAGLIGIAPPPLRTLAEADLSPAAAAFYAENRRVANGRAKRLLGWRPRFADYRAGLRDLSASTSPISTSAPPAMLSSDQT</sequence>
<organism evidence="3 4">
    <name type="scientific">Sphingomonas naphthae</name>
    <dbReference type="NCBI Taxonomy" id="1813468"/>
    <lineage>
        <taxon>Bacteria</taxon>
        <taxon>Pseudomonadati</taxon>
        <taxon>Pseudomonadota</taxon>
        <taxon>Alphaproteobacteria</taxon>
        <taxon>Sphingomonadales</taxon>
        <taxon>Sphingomonadaceae</taxon>
        <taxon>Sphingomonas</taxon>
    </lineage>
</organism>
<evidence type="ECO:0000313" key="4">
    <source>
        <dbReference type="Proteomes" id="UP001220395"/>
    </source>
</evidence>
<reference evidence="3 4" key="1">
    <citation type="submission" date="2023-02" db="EMBL/GenBank/DDBJ databases">
        <title>Genome sequence of Sphingomonas naphthae.</title>
        <authorList>
            <person name="Kim S."/>
            <person name="Heo J."/>
            <person name="Kwon S.-W."/>
        </authorList>
    </citation>
    <scope>NUCLEOTIDE SEQUENCE [LARGE SCALE GENOMIC DNA]</scope>
    <source>
        <strain evidence="3 4">KACC 18716</strain>
    </source>
</reference>
<protein>
    <submittedName>
        <fullName evidence="3">SDR family NAD(P)-dependent oxidoreductase</fullName>
    </submittedName>
</protein>
<dbReference type="SUPFAM" id="SSF51735">
    <property type="entry name" value="NAD(P)-binding Rossmann-fold domains"/>
    <property type="match status" value="1"/>
</dbReference>
<name>A0ABY7THP7_9SPHN</name>
<dbReference type="InterPro" id="IPR036291">
    <property type="entry name" value="NAD(P)-bd_dom_sf"/>
</dbReference>
<dbReference type="PANTHER" id="PTHR43574">
    <property type="entry name" value="EPIMERASE-RELATED"/>
    <property type="match status" value="1"/>
</dbReference>
<dbReference type="Gene3D" id="3.40.50.720">
    <property type="entry name" value="NAD(P)-binding Rossmann-like Domain"/>
    <property type="match status" value="1"/>
</dbReference>
<proteinExistence type="predicted"/>
<keyword evidence="1" id="KW-0520">NAD</keyword>
<evidence type="ECO:0000256" key="1">
    <source>
        <dbReference type="ARBA" id="ARBA00023027"/>
    </source>
</evidence>
<evidence type="ECO:0000256" key="2">
    <source>
        <dbReference type="SAM" id="MobiDB-lite"/>
    </source>
</evidence>